<dbReference type="PANTHER" id="PTHR12728">
    <property type="entry name" value="BRIX DOMAIN CONTAINING PROTEIN"/>
    <property type="match status" value="1"/>
</dbReference>
<dbReference type="Proteomes" id="UP000033647">
    <property type="component" value="Unassembled WGS sequence"/>
</dbReference>
<dbReference type="InterPro" id="IPR039770">
    <property type="entry name" value="Rpf2"/>
</dbReference>
<dbReference type="STRING" id="1047168.A0A0F4GFR8"/>
<dbReference type="InterPro" id="IPR007109">
    <property type="entry name" value="Brix"/>
</dbReference>
<evidence type="ECO:0000259" key="5">
    <source>
        <dbReference type="PROSITE" id="PS50833"/>
    </source>
</evidence>
<comment type="caution">
    <text evidence="6">The sequence shown here is derived from an EMBL/GenBank/DDBJ whole genome shotgun (WGS) entry which is preliminary data.</text>
</comment>
<dbReference type="GO" id="GO:0000027">
    <property type="term" value="P:ribosomal large subunit assembly"/>
    <property type="evidence" value="ECO:0007669"/>
    <property type="project" value="InterPro"/>
</dbReference>
<dbReference type="Pfam" id="PF04427">
    <property type="entry name" value="Brix"/>
    <property type="match status" value="1"/>
</dbReference>
<accession>A0A0F4GFR8</accession>
<proteinExistence type="inferred from homology"/>
<organism evidence="6 7">
    <name type="scientific">Zymoseptoria brevis</name>
    <dbReference type="NCBI Taxonomy" id="1047168"/>
    <lineage>
        <taxon>Eukaryota</taxon>
        <taxon>Fungi</taxon>
        <taxon>Dikarya</taxon>
        <taxon>Ascomycota</taxon>
        <taxon>Pezizomycotina</taxon>
        <taxon>Dothideomycetes</taxon>
        <taxon>Dothideomycetidae</taxon>
        <taxon>Mycosphaerellales</taxon>
        <taxon>Mycosphaerellaceae</taxon>
        <taxon>Zymoseptoria</taxon>
    </lineage>
</organism>
<evidence type="ECO:0000256" key="1">
    <source>
        <dbReference type="ARBA" id="ARBA00004604"/>
    </source>
</evidence>
<gene>
    <name evidence="6" type="ORF">TI39_contig803g00004</name>
</gene>
<keyword evidence="7" id="KW-1185">Reference proteome</keyword>
<dbReference type="OrthoDB" id="407658at2759"/>
<evidence type="ECO:0000313" key="6">
    <source>
        <dbReference type="EMBL" id="KJX96148.1"/>
    </source>
</evidence>
<protein>
    <recommendedName>
        <fullName evidence="4">Ribosome production factor 2 homolog</fullName>
    </recommendedName>
    <alternativeName>
        <fullName evidence="4">Ribosome biogenesis protein RPF2 homolog</fullName>
    </alternativeName>
</protein>
<sequence length="335" mass="37874">MLPVRTIKPKTARTKRYLDNKGPQIVENPRTTLFLRYTSCSELTQLVIRDLVTLKKPLCIKFDKKNTVHPFEDASSFEFFADKNDASLLVYGSHSKKRPHALTVARMFDFKMLDMIELLVDPDTLRTISQFKGSKVAFGLKPLISFSGSAFESPVPNAYTLAKSIFMDLFKGPDASAVDVEGLQYIMSFSVDEEESAEVKPKVHMRCYLLRTKKTPNSTLPKVEVEEMGPRIDFRVGRIHEADPGMWKEAMRRPKMLEPKTKKNIETDVMGDKVGRIHMGKQDLSQLQTRKMKGLKRSRDVVDEDFDDDAAMDGAADETDGGVAVAMEKKARIEA</sequence>
<evidence type="ECO:0000256" key="4">
    <source>
        <dbReference type="RuleBase" id="RU367086"/>
    </source>
</evidence>
<dbReference type="GO" id="GO:0000463">
    <property type="term" value="P:maturation of LSU-rRNA from tricistronic rRNA transcript (SSU-rRNA, 5.8S rRNA, LSU-rRNA)"/>
    <property type="evidence" value="ECO:0007669"/>
    <property type="project" value="TreeGrafter"/>
</dbReference>
<dbReference type="EMBL" id="LAFY01000795">
    <property type="protein sequence ID" value="KJX96148.1"/>
    <property type="molecule type" value="Genomic_DNA"/>
</dbReference>
<dbReference type="PROSITE" id="PS50833">
    <property type="entry name" value="BRIX"/>
    <property type="match status" value="1"/>
</dbReference>
<dbReference type="GO" id="GO:0019843">
    <property type="term" value="F:rRNA binding"/>
    <property type="evidence" value="ECO:0007669"/>
    <property type="project" value="UniProtKB-UniRule"/>
</dbReference>
<dbReference type="AlphaFoldDB" id="A0A0F4GFR8"/>
<evidence type="ECO:0000256" key="2">
    <source>
        <dbReference type="ARBA" id="ARBA00010782"/>
    </source>
</evidence>
<feature type="domain" description="Brix" evidence="5">
    <location>
        <begin position="30"/>
        <end position="245"/>
    </location>
</feature>
<keyword evidence="3 4" id="KW-0539">Nucleus</keyword>
<evidence type="ECO:0000313" key="7">
    <source>
        <dbReference type="Proteomes" id="UP000033647"/>
    </source>
</evidence>
<dbReference type="SMART" id="SM00879">
    <property type="entry name" value="Brix"/>
    <property type="match status" value="1"/>
</dbReference>
<comment type="similarity">
    <text evidence="2 4">Belongs to the RPF2 family.</text>
</comment>
<reference evidence="6 7" key="1">
    <citation type="submission" date="2015-03" db="EMBL/GenBank/DDBJ databases">
        <title>RNA-seq based gene annotation and comparative genomics of four Zymoseptoria species reveal species-specific pathogenicity related genes and transposable element activity.</title>
        <authorList>
            <person name="Grandaubert J."/>
            <person name="Bhattacharyya A."/>
            <person name="Stukenbrock E.H."/>
        </authorList>
    </citation>
    <scope>NUCLEOTIDE SEQUENCE [LARGE SCALE GENOMIC DNA]</scope>
    <source>
        <strain evidence="6 7">Zb18110</strain>
    </source>
</reference>
<dbReference type="PANTHER" id="PTHR12728:SF0">
    <property type="entry name" value="RIBOSOME PRODUCTION FACTOR 2 HOMOLOG"/>
    <property type="match status" value="1"/>
</dbReference>
<name>A0A0F4GFR8_9PEZI</name>
<comment type="subcellular location">
    <subcellularLocation>
        <location evidence="1 4">Nucleus</location>
        <location evidence="1 4">Nucleolus</location>
    </subcellularLocation>
</comment>
<dbReference type="GO" id="GO:0005730">
    <property type="term" value="C:nucleolus"/>
    <property type="evidence" value="ECO:0007669"/>
    <property type="project" value="UniProtKB-SubCell"/>
</dbReference>
<evidence type="ECO:0000256" key="3">
    <source>
        <dbReference type="ARBA" id="ARBA00023242"/>
    </source>
</evidence>